<accession>A0A6A5TQU9</accession>
<reference evidence="1" key="1">
    <citation type="journal article" date="2020" name="Stud. Mycol.">
        <title>101 Dothideomycetes genomes: a test case for predicting lifestyles and emergence of pathogens.</title>
        <authorList>
            <person name="Haridas S."/>
            <person name="Albert R."/>
            <person name="Binder M."/>
            <person name="Bloem J."/>
            <person name="Labutti K."/>
            <person name="Salamov A."/>
            <person name="Andreopoulos B."/>
            <person name="Baker S."/>
            <person name="Barry K."/>
            <person name="Bills G."/>
            <person name="Bluhm B."/>
            <person name="Cannon C."/>
            <person name="Castanera R."/>
            <person name="Culley D."/>
            <person name="Daum C."/>
            <person name="Ezra D."/>
            <person name="Gonzalez J."/>
            <person name="Henrissat B."/>
            <person name="Kuo A."/>
            <person name="Liang C."/>
            <person name="Lipzen A."/>
            <person name="Lutzoni F."/>
            <person name="Magnuson J."/>
            <person name="Mondo S."/>
            <person name="Nolan M."/>
            <person name="Ohm R."/>
            <person name="Pangilinan J."/>
            <person name="Park H.-J."/>
            <person name="Ramirez L."/>
            <person name="Alfaro M."/>
            <person name="Sun H."/>
            <person name="Tritt A."/>
            <person name="Yoshinaga Y."/>
            <person name="Zwiers L.-H."/>
            <person name="Turgeon B."/>
            <person name="Goodwin S."/>
            <person name="Spatafora J."/>
            <person name="Crous P."/>
            <person name="Grigoriev I."/>
        </authorList>
    </citation>
    <scope>NUCLEOTIDE SEQUENCE</scope>
    <source>
        <strain evidence="1">CBS 675.92</strain>
    </source>
</reference>
<evidence type="ECO:0000313" key="2">
    <source>
        <dbReference type="Proteomes" id="UP000800035"/>
    </source>
</evidence>
<sequence>MATQDTIDPQYTWILPQYLKPTDELDAAVNHWEYDVETKVYSCSSACPTYIKWLAYGEENADEKHHVPMDTPGSHLRRTRALKKNYDEYGKDIPGIRNKEMFVHFTHALHALQQIGLDVHGGLERLVGIRLQSALSGKGFPMTSILVVDPFKARTYVDIGIDLDSNQLFQKADPTLSDAAKSYVTCVKLIGDDDGSHASDQEALRKFEADLGIGRFADLKWEFERERFRLQTRKKYKDALIAKALEENDPEARARKRPRTGA</sequence>
<dbReference type="Proteomes" id="UP000800035">
    <property type="component" value="Unassembled WGS sequence"/>
</dbReference>
<protein>
    <submittedName>
        <fullName evidence="1">Uncharacterized protein</fullName>
    </submittedName>
</protein>
<proteinExistence type="predicted"/>
<evidence type="ECO:0000313" key="1">
    <source>
        <dbReference type="EMBL" id="KAF1951317.1"/>
    </source>
</evidence>
<dbReference type="OrthoDB" id="3797686at2759"/>
<gene>
    <name evidence="1" type="ORF">CC80DRAFT_553439</name>
</gene>
<keyword evidence="2" id="KW-1185">Reference proteome</keyword>
<organism evidence="1 2">
    <name type="scientific">Byssothecium circinans</name>
    <dbReference type="NCBI Taxonomy" id="147558"/>
    <lineage>
        <taxon>Eukaryota</taxon>
        <taxon>Fungi</taxon>
        <taxon>Dikarya</taxon>
        <taxon>Ascomycota</taxon>
        <taxon>Pezizomycotina</taxon>
        <taxon>Dothideomycetes</taxon>
        <taxon>Pleosporomycetidae</taxon>
        <taxon>Pleosporales</taxon>
        <taxon>Massarineae</taxon>
        <taxon>Massarinaceae</taxon>
        <taxon>Byssothecium</taxon>
    </lineage>
</organism>
<name>A0A6A5TQU9_9PLEO</name>
<dbReference type="AlphaFoldDB" id="A0A6A5TQU9"/>
<dbReference type="EMBL" id="ML977018">
    <property type="protein sequence ID" value="KAF1951317.1"/>
    <property type="molecule type" value="Genomic_DNA"/>
</dbReference>